<keyword evidence="3" id="KW-0238">DNA-binding</keyword>
<feature type="transmembrane region" description="Helical" evidence="7">
    <location>
        <begin position="61"/>
        <end position="83"/>
    </location>
</feature>
<gene>
    <name evidence="9" type="ORF">RJ639_017548</name>
</gene>
<feature type="region of interest" description="Disordered" evidence="6">
    <location>
        <begin position="1"/>
        <end position="28"/>
    </location>
</feature>
<proteinExistence type="predicted"/>
<keyword evidence="5" id="KW-0539">Nucleus</keyword>
<sequence>MDGGDTTTSTDNRGGAVDSTPRPDSPEGWQRRQVRFLSLARDFRFCFWAVIRALRLFLNFAGYRGVLISASLVLFLLSWVLSLNPKQGGIPRRYDFFFISPTGEEIKSRTQLDKYLKSHPGDPDESAFNWGTENLRRSARLNQTTQVMETPENGTPKKKQKTSRSREGETFEHTESVTNGAEESAGVAIGDGQAVGEDGEGEVVDNVLDTDQENKAAVVTEEALEDMNVEKLLIQETDSKTYDNMEEDAGDSKPLPVQAPGLEENDNKSKKEVAEPEALLGLTVPSEAASFDQQVVEAVKDAEPEIKDAEPESNKEPVSGKTVSC</sequence>
<evidence type="ECO:0000259" key="8">
    <source>
        <dbReference type="PROSITE" id="PS50982"/>
    </source>
</evidence>
<dbReference type="InterPro" id="IPR016177">
    <property type="entry name" value="DNA-bd_dom_sf"/>
</dbReference>
<evidence type="ECO:0000256" key="4">
    <source>
        <dbReference type="ARBA" id="ARBA00023163"/>
    </source>
</evidence>
<feature type="compositionally biased region" description="Polar residues" evidence="6">
    <location>
        <begin position="1"/>
        <end position="12"/>
    </location>
</feature>
<name>A0AA89AK58_9ASTE</name>
<feature type="region of interest" description="Disordered" evidence="6">
    <location>
        <begin position="141"/>
        <end position="178"/>
    </location>
</feature>
<dbReference type="GO" id="GO:0003677">
    <property type="term" value="F:DNA binding"/>
    <property type="evidence" value="ECO:0007669"/>
    <property type="project" value="UniProtKB-KW"/>
</dbReference>
<feature type="compositionally biased region" description="Basic and acidic residues" evidence="6">
    <location>
        <begin position="164"/>
        <end position="175"/>
    </location>
</feature>
<dbReference type="PROSITE" id="PS50982">
    <property type="entry name" value="MBD"/>
    <property type="match status" value="1"/>
</dbReference>
<evidence type="ECO:0000313" key="9">
    <source>
        <dbReference type="EMBL" id="KAK3005280.1"/>
    </source>
</evidence>
<feature type="domain" description="MBD" evidence="8">
    <location>
        <begin position="65"/>
        <end position="135"/>
    </location>
</feature>
<dbReference type="Gene3D" id="3.30.890.10">
    <property type="entry name" value="Methyl-cpg-binding Protein 2, Chain A"/>
    <property type="match status" value="1"/>
</dbReference>
<dbReference type="AlphaFoldDB" id="A0AA89AK58"/>
<keyword evidence="2" id="KW-0805">Transcription regulation</keyword>
<keyword evidence="10" id="KW-1185">Reference proteome</keyword>
<dbReference type="EMBL" id="JAVXUP010002152">
    <property type="protein sequence ID" value="KAK3005280.1"/>
    <property type="molecule type" value="Genomic_DNA"/>
</dbReference>
<comment type="caution">
    <text evidence="9">The sequence shown here is derived from an EMBL/GenBank/DDBJ whole genome shotgun (WGS) entry which is preliminary data.</text>
</comment>
<protein>
    <recommendedName>
        <fullName evidence="8">MBD domain-containing protein</fullName>
    </recommendedName>
</protein>
<accession>A0AA89AK58</accession>
<dbReference type="PANTHER" id="PTHR33729:SF6">
    <property type="entry name" value="METHYL-CPG-BINDING DOMAIN-CONTAINING PROTEIN 11"/>
    <property type="match status" value="1"/>
</dbReference>
<evidence type="ECO:0000256" key="7">
    <source>
        <dbReference type="SAM" id="Phobius"/>
    </source>
</evidence>
<organism evidence="9 10">
    <name type="scientific">Escallonia herrerae</name>
    <dbReference type="NCBI Taxonomy" id="1293975"/>
    <lineage>
        <taxon>Eukaryota</taxon>
        <taxon>Viridiplantae</taxon>
        <taxon>Streptophyta</taxon>
        <taxon>Embryophyta</taxon>
        <taxon>Tracheophyta</taxon>
        <taxon>Spermatophyta</taxon>
        <taxon>Magnoliopsida</taxon>
        <taxon>eudicotyledons</taxon>
        <taxon>Gunneridae</taxon>
        <taxon>Pentapetalae</taxon>
        <taxon>asterids</taxon>
        <taxon>campanulids</taxon>
        <taxon>Escalloniales</taxon>
        <taxon>Escalloniaceae</taxon>
        <taxon>Escallonia</taxon>
    </lineage>
</organism>
<dbReference type="InterPro" id="IPR039622">
    <property type="entry name" value="MBD10/11"/>
</dbReference>
<evidence type="ECO:0000256" key="3">
    <source>
        <dbReference type="ARBA" id="ARBA00023125"/>
    </source>
</evidence>
<dbReference type="GO" id="GO:0005634">
    <property type="term" value="C:nucleus"/>
    <property type="evidence" value="ECO:0007669"/>
    <property type="project" value="UniProtKB-SubCell"/>
</dbReference>
<evidence type="ECO:0000256" key="5">
    <source>
        <dbReference type="ARBA" id="ARBA00023242"/>
    </source>
</evidence>
<evidence type="ECO:0000313" key="10">
    <source>
        <dbReference type="Proteomes" id="UP001188597"/>
    </source>
</evidence>
<comment type="subcellular location">
    <subcellularLocation>
        <location evidence="1">Nucleus</location>
    </subcellularLocation>
</comment>
<keyword evidence="7" id="KW-0472">Membrane</keyword>
<dbReference type="Pfam" id="PF01429">
    <property type="entry name" value="MBD"/>
    <property type="match status" value="1"/>
</dbReference>
<feature type="compositionally biased region" description="Basic and acidic residues" evidence="6">
    <location>
        <begin position="298"/>
        <end position="315"/>
    </location>
</feature>
<dbReference type="SUPFAM" id="SSF54171">
    <property type="entry name" value="DNA-binding domain"/>
    <property type="match status" value="1"/>
</dbReference>
<feature type="compositionally biased region" description="Basic and acidic residues" evidence="6">
    <location>
        <begin position="265"/>
        <end position="274"/>
    </location>
</feature>
<keyword evidence="7" id="KW-1133">Transmembrane helix</keyword>
<feature type="region of interest" description="Disordered" evidence="6">
    <location>
        <begin position="297"/>
        <end position="325"/>
    </location>
</feature>
<feature type="region of interest" description="Disordered" evidence="6">
    <location>
        <begin position="237"/>
        <end position="276"/>
    </location>
</feature>
<keyword evidence="7" id="KW-0812">Transmembrane</keyword>
<dbReference type="InterPro" id="IPR001739">
    <property type="entry name" value="Methyl_CpG_DNA-bd"/>
</dbReference>
<keyword evidence="4" id="KW-0804">Transcription</keyword>
<evidence type="ECO:0000256" key="1">
    <source>
        <dbReference type="ARBA" id="ARBA00004123"/>
    </source>
</evidence>
<dbReference type="Proteomes" id="UP001188597">
    <property type="component" value="Unassembled WGS sequence"/>
</dbReference>
<reference evidence="9" key="1">
    <citation type="submission" date="2022-12" db="EMBL/GenBank/DDBJ databases">
        <title>Draft genome assemblies for two species of Escallonia (Escalloniales).</title>
        <authorList>
            <person name="Chanderbali A."/>
            <person name="Dervinis C."/>
            <person name="Anghel I."/>
            <person name="Soltis D."/>
            <person name="Soltis P."/>
            <person name="Zapata F."/>
        </authorList>
    </citation>
    <scope>NUCLEOTIDE SEQUENCE</scope>
    <source>
        <strain evidence="9">UCBG64.0493</strain>
        <tissue evidence="9">Leaf</tissue>
    </source>
</reference>
<evidence type="ECO:0000256" key="2">
    <source>
        <dbReference type="ARBA" id="ARBA00023015"/>
    </source>
</evidence>
<dbReference type="PANTHER" id="PTHR33729">
    <property type="entry name" value="METHYL-CPG BINDING DOMAIN CONTAINING PROTEIN, EXPRESSED"/>
    <property type="match status" value="1"/>
</dbReference>
<evidence type="ECO:0000256" key="6">
    <source>
        <dbReference type="SAM" id="MobiDB-lite"/>
    </source>
</evidence>